<dbReference type="ExpressionAtlas" id="R7WDP7">
    <property type="expression patterns" value="baseline"/>
</dbReference>
<proteinExistence type="predicted"/>
<accession>R7WDP7</accession>
<sequence length="793" mass="88467">MPPNKIQTLLGHDRKGLFSCLYSGNCDELPSFCFKRDLLASIPDLYEEAYDRLPVDDMPAEAADQLITSMGKYGLCLGLMDPVTNIILNTIAHLPPDFRANPPPPHSCKRRRRSKRLAGAARPKDTWPRDAAPSYLALRRFMVRYFGCLSEEQVTRYLHWAGADLPLAVLLVEHDLYAAELELPDTASKRTQAALMCAATCASHPAPDALVRLHTTPLPLQRLLATAAFLKPGGPKLTVDDVDTLVDLLRYQGSAHLDLQVKLLPGEREVVVYCRNLKPDEGKLEICNSTSSVDGFDVVSIKVERHGDLFTSLRSDPQDKSRGLVESCSGDACEYTESLRMRLHSAIHAFYLKVFTMLPPSTGLIRDILWAGHCYGPMDPVSNIIVNSIWHNIVYPLPLSEIKEYHIIDTLSMLRVEVRSLEGLITLVPGTSESGCSTRQAMEHLSHKCCDISHETHTLQQFVAAATIARHPQHAALGSFLASVTPDMLNDLRRLLTIGTNGVIPRESLGQIEYFLRQKVMALDPEPPKVAELCEEAKGTLLRMKVYYNRMKLHFCSRLEQLPQKYASEHPLEPQYVLSVICGVVAGSESLDRECYHINFVAASKSGIARNQLFFAELNYSYPGISSSRSMPLVDHSRNLLPLTVCLLRFTTSDDLSSRVVRPSSTCMREIPLNMGTMSHAARELHLSPCLVFLVQRHLRLIFTSISMSLGGNLRVHMAKTSKDVTVVFNQESLPPYDFMAMVEVGQLVCRPCTEEQGSLSARCMGREGKVNFALSECVIDCCMKQVCHEYKN</sequence>
<feature type="domain" description="PIR2-like helical" evidence="3">
    <location>
        <begin position="41"/>
        <end position="172"/>
    </location>
</feature>
<dbReference type="PANTHER" id="PTHR33120">
    <property type="entry name" value="EXPRESSED PROTEIN-RELATED"/>
    <property type="match status" value="1"/>
</dbReference>
<feature type="domain" description="PIR2-like helical" evidence="3">
    <location>
        <begin position="346"/>
        <end position="457"/>
    </location>
</feature>
<feature type="compositionally biased region" description="Basic residues" evidence="1">
    <location>
        <begin position="107"/>
        <end position="116"/>
    </location>
</feature>
<reference evidence="4" key="1">
    <citation type="submission" date="2015-06" db="UniProtKB">
        <authorList>
            <consortium name="EnsemblPlants"/>
        </authorList>
    </citation>
    <scope>IDENTIFICATION</scope>
</reference>
<dbReference type="Pfam" id="PF20235">
    <property type="entry name" value="PIR2-like_helical"/>
    <property type="match status" value="2"/>
</dbReference>
<evidence type="ECO:0000259" key="2">
    <source>
        <dbReference type="Pfam" id="PF12274"/>
    </source>
</evidence>
<organism evidence="4">
    <name type="scientific">Aegilops tauschii</name>
    <name type="common">Tausch's goatgrass</name>
    <name type="synonym">Aegilops squarrosa</name>
    <dbReference type="NCBI Taxonomy" id="37682"/>
    <lineage>
        <taxon>Eukaryota</taxon>
        <taxon>Viridiplantae</taxon>
        <taxon>Streptophyta</taxon>
        <taxon>Embryophyta</taxon>
        <taxon>Tracheophyta</taxon>
        <taxon>Spermatophyta</taxon>
        <taxon>Magnoliopsida</taxon>
        <taxon>Liliopsida</taxon>
        <taxon>Poales</taxon>
        <taxon>Poaceae</taxon>
        <taxon>BOP clade</taxon>
        <taxon>Pooideae</taxon>
        <taxon>Triticodae</taxon>
        <taxon>Triticeae</taxon>
        <taxon>Triticinae</taxon>
        <taxon>Aegilops</taxon>
    </lineage>
</organism>
<feature type="region of interest" description="Disordered" evidence="1">
    <location>
        <begin position="98"/>
        <end position="125"/>
    </location>
</feature>
<dbReference type="InterPro" id="IPR022059">
    <property type="entry name" value="DUF3615"/>
</dbReference>
<evidence type="ECO:0000313" key="4">
    <source>
        <dbReference type="EnsemblPlants" id="EMT17034"/>
    </source>
</evidence>
<evidence type="ECO:0000259" key="3">
    <source>
        <dbReference type="Pfam" id="PF20235"/>
    </source>
</evidence>
<dbReference type="AlphaFoldDB" id="R7WDP7"/>
<dbReference type="EnsemblPlants" id="EMT17034">
    <property type="protein sequence ID" value="EMT17034"/>
    <property type="gene ID" value="F775_21249"/>
</dbReference>
<evidence type="ECO:0000256" key="1">
    <source>
        <dbReference type="SAM" id="MobiDB-lite"/>
    </source>
</evidence>
<dbReference type="InterPro" id="IPR046527">
    <property type="entry name" value="PIR2-like_helical"/>
</dbReference>
<dbReference type="PANTHER" id="PTHR33120:SF64">
    <property type="entry name" value="PIR2-LIKE HELICAL DOMAIN-CONTAINING PROTEIN"/>
    <property type="match status" value="1"/>
</dbReference>
<protein>
    <submittedName>
        <fullName evidence="4">Uncharacterized protein</fullName>
    </submittedName>
</protein>
<name>R7WDP7_AEGTA</name>
<feature type="domain" description="DUF3615" evidence="2">
    <location>
        <begin position="561"/>
        <end position="624"/>
    </location>
</feature>
<dbReference type="Pfam" id="PF12274">
    <property type="entry name" value="DUF3615"/>
    <property type="match status" value="1"/>
</dbReference>